<dbReference type="STRING" id="44252.DJ90_1509"/>
<dbReference type="PATRIC" id="fig|44252.3.peg.3131"/>
<dbReference type="HOGENOM" id="CLU_3255036_0_0_9"/>
<accession>A0A090ZCK3</accession>
<comment type="caution">
    <text evidence="1">The sequence shown here is derived from an EMBL/GenBank/DDBJ whole genome shotgun (WGS) entry which is preliminary data.</text>
</comment>
<organism evidence="1 2">
    <name type="scientific">Paenibacillus macerans</name>
    <name type="common">Bacillus macerans</name>
    <dbReference type="NCBI Taxonomy" id="44252"/>
    <lineage>
        <taxon>Bacteria</taxon>
        <taxon>Bacillati</taxon>
        <taxon>Bacillota</taxon>
        <taxon>Bacilli</taxon>
        <taxon>Bacillales</taxon>
        <taxon>Paenibacillaceae</taxon>
        <taxon>Paenibacillus</taxon>
    </lineage>
</organism>
<proteinExistence type="predicted"/>
<dbReference type="AlphaFoldDB" id="A0A090ZCK3"/>
<evidence type="ECO:0000313" key="1">
    <source>
        <dbReference type="EMBL" id="KFN08382.1"/>
    </source>
</evidence>
<name>A0A090ZCK3_PAEMA</name>
<sequence>MGVVEKCAMEVKAGEINKYVHMCRFVLPSLPAEARQQANSDS</sequence>
<protein>
    <submittedName>
        <fullName evidence="1">Uncharacterized protein</fullName>
    </submittedName>
</protein>
<dbReference type="RefSeq" id="WP_268568634.1">
    <property type="nucleotide sequence ID" value="NZ_BOSD01000021.1"/>
</dbReference>
<evidence type="ECO:0000313" key="2">
    <source>
        <dbReference type="Proteomes" id="UP000029278"/>
    </source>
</evidence>
<reference evidence="1 2" key="1">
    <citation type="submission" date="2014-04" db="EMBL/GenBank/DDBJ databases">
        <authorList>
            <person name="Bishop-Lilly K.A."/>
            <person name="Broomall S.M."/>
            <person name="Chain P.S."/>
            <person name="Chertkov O."/>
            <person name="Coyne S.R."/>
            <person name="Daligault H.E."/>
            <person name="Davenport K.W."/>
            <person name="Erkkila T."/>
            <person name="Frey K.G."/>
            <person name="Gibbons H.S."/>
            <person name="Gu W."/>
            <person name="Jaissle J."/>
            <person name="Johnson S.L."/>
            <person name="Koroleva G.I."/>
            <person name="Ladner J.T."/>
            <person name="Lo C.-C."/>
            <person name="Minogue T.D."/>
            <person name="Munk C."/>
            <person name="Palacios G.F."/>
            <person name="Redden C.L."/>
            <person name="Rosenzweig C.N."/>
            <person name="Scholz M.B."/>
            <person name="Teshima H."/>
            <person name="Xu Y."/>
        </authorList>
    </citation>
    <scope>NUCLEOTIDE SEQUENCE [LARGE SCALE GENOMIC DNA]</scope>
    <source>
        <strain evidence="1 2">8244</strain>
    </source>
</reference>
<gene>
    <name evidence="1" type="ORF">DJ90_1509</name>
</gene>
<dbReference type="Proteomes" id="UP000029278">
    <property type="component" value="Unassembled WGS sequence"/>
</dbReference>
<dbReference type="EMBL" id="JMQA01000029">
    <property type="protein sequence ID" value="KFN08382.1"/>
    <property type="molecule type" value="Genomic_DNA"/>
</dbReference>
<keyword evidence="2" id="KW-1185">Reference proteome</keyword>